<dbReference type="GO" id="GO:0004842">
    <property type="term" value="F:ubiquitin-protein transferase activity"/>
    <property type="evidence" value="ECO:0007669"/>
    <property type="project" value="InterPro"/>
</dbReference>
<feature type="compositionally biased region" description="Polar residues" evidence="1">
    <location>
        <begin position="262"/>
        <end position="278"/>
    </location>
</feature>
<feature type="domain" description="U-box" evidence="2">
    <location>
        <begin position="83"/>
        <end position="157"/>
    </location>
</feature>
<dbReference type="Gene3D" id="3.30.40.10">
    <property type="entry name" value="Zinc/RING finger domain, C3HC4 (zinc finger)"/>
    <property type="match status" value="1"/>
</dbReference>
<dbReference type="InterPro" id="IPR052085">
    <property type="entry name" value="WD-SAM-U-box"/>
</dbReference>
<dbReference type="InterPro" id="IPR013083">
    <property type="entry name" value="Znf_RING/FYVE/PHD"/>
</dbReference>
<evidence type="ECO:0000313" key="3">
    <source>
        <dbReference type="EMBL" id="CAD8342978.1"/>
    </source>
</evidence>
<dbReference type="AlphaFoldDB" id="A0A7S0F6T2"/>
<feature type="compositionally biased region" description="Polar residues" evidence="1">
    <location>
        <begin position="232"/>
        <end position="251"/>
    </location>
</feature>
<dbReference type="PROSITE" id="PS51698">
    <property type="entry name" value="U_BOX"/>
    <property type="match status" value="1"/>
</dbReference>
<feature type="region of interest" description="Disordered" evidence="1">
    <location>
        <begin position="1"/>
        <end position="86"/>
    </location>
</feature>
<evidence type="ECO:0000259" key="2">
    <source>
        <dbReference type="PROSITE" id="PS51698"/>
    </source>
</evidence>
<evidence type="ECO:0000256" key="1">
    <source>
        <dbReference type="SAM" id="MobiDB-lite"/>
    </source>
</evidence>
<feature type="compositionally biased region" description="Pro residues" evidence="1">
    <location>
        <begin position="26"/>
        <end position="37"/>
    </location>
</feature>
<name>A0A7S0F6T2_9STRA</name>
<dbReference type="CDD" id="cd16664">
    <property type="entry name" value="RING-Ubox_PUB"/>
    <property type="match status" value="1"/>
</dbReference>
<feature type="compositionally biased region" description="Low complexity" evidence="1">
    <location>
        <begin position="1"/>
        <end position="16"/>
    </location>
</feature>
<dbReference type="InterPro" id="IPR003613">
    <property type="entry name" value="Ubox_domain"/>
</dbReference>
<feature type="region of interest" description="Disordered" evidence="1">
    <location>
        <begin position="211"/>
        <end position="282"/>
    </location>
</feature>
<proteinExistence type="predicted"/>
<dbReference type="InterPro" id="IPR045210">
    <property type="entry name" value="RING-Ubox_PUB"/>
</dbReference>
<protein>
    <recommendedName>
        <fullName evidence="2">U-box domain-containing protein</fullName>
    </recommendedName>
</protein>
<organism evidence="3">
    <name type="scientific">Craspedostauros australis</name>
    <dbReference type="NCBI Taxonomy" id="1486917"/>
    <lineage>
        <taxon>Eukaryota</taxon>
        <taxon>Sar</taxon>
        <taxon>Stramenopiles</taxon>
        <taxon>Ochrophyta</taxon>
        <taxon>Bacillariophyta</taxon>
        <taxon>Bacillariophyceae</taxon>
        <taxon>Bacillariophycidae</taxon>
        <taxon>Naviculales</taxon>
        <taxon>Naviculaceae</taxon>
        <taxon>Craspedostauros</taxon>
    </lineage>
</organism>
<dbReference type="EMBL" id="HBEF01024414">
    <property type="protein sequence ID" value="CAD8342978.1"/>
    <property type="molecule type" value="Transcribed_RNA"/>
</dbReference>
<sequence>MVNSNSNSNQQQQQQQPMMQEDHPQSPTPAPPAPLPASPVSCIADLQAIRTSTSSKSPITSGGVDHGNAPHNERERGSDQDADTPDEFICPLTLELMNDPLMDRMGINFEREAIMEWLNRGNNSCPLTRKPLSYSKLVPNAQLRLKIDQWKKSHNIPVVRNTFPAKIQNLGGTFDVADKSSSLEGYHAWQDRQLRLRMMEAVAFDAVAQVSGGNGCTNRRRRQQHSQSRSQPEPQTPRNGQRQSRSISTMGRSLLGGRPSQRRGSTSMNFPESPQSSGSRRRQMVTILDSALAVVGMHHES</sequence>
<dbReference type="SMART" id="SM00504">
    <property type="entry name" value="Ubox"/>
    <property type="match status" value="1"/>
</dbReference>
<reference evidence="3" key="1">
    <citation type="submission" date="2021-01" db="EMBL/GenBank/DDBJ databases">
        <authorList>
            <person name="Corre E."/>
            <person name="Pelletier E."/>
            <person name="Niang G."/>
            <person name="Scheremetjew M."/>
            <person name="Finn R."/>
            <person name="Kale V."/>
            <person name="Holt S."/>
            <person name="Cochrane G."/>
            <person name="Meng A."/>
            <person name="Brown T."/>
            <person name="Cohen L."/>
        </authorList>
    </citation>
    <scope>NUCLEOTIDE SEQUENCE</scope>
    <source>
        <strain evidence="3">CCMP3328</strain>
    </source>
</reference>
<dbReference type="Pfam" id="PF04564">
    <property type="entry name" value="U-box"/>
    <property type="match status" value="1"/>
</dbReference>
<dbReference type="PANTHER" id="PTHR46573">
    <property type="entry name" value="WD REPEAT, SAM AND U-BOX DOMAIN-CONTAINING PROTEIN 1"/>
    <property type="match status" value="1"/>
</dbReference>
<dbReference type="PANTHER" id="PTHR46573:SF1">
    <property type="entry name" value="WD REPEAT, SAM AND U-BOX DOMAIN-CONTAINING PROTEIN 1"/>
    <property type="match status" value="1"/>
</dbReference>
<dbReference type="GO" id="GO:0016567">
    <property type="term" value="P:protein ubiquitination"/>
    <property type="evidence" value="ECO:0007669"/>
    <property type="project" value="InterPro"/>
</dbReference>
<dbReference type="SUPFAM" id="SSF57850">
    <property type="entry name" value="RING/U-box"/>
    <property type="match status" value="1"/>
</dbReference>
<feature type="compositionally biased region" description="Polar residues" evidence="1">
    <location>
        <begin position="49"/>
        <end position="60"/>
    </location>
</feature>
<accession>A0A7S0F6T2</accession>
<gene>
    <name evidence="3" type="ORF">CAUS1442_LOCUS15113</name>
</gene>